<evidence type="ECO:0000256" key="2">
    <source>
        <dbReference type="ARBA" id="ARBA00022614"/>
    </source>
</evidence>
<dbReference type="InterPro" id="IPR001611">
    <property type="entry name" value="Leu-rich_rpt"/>
</dbReference>
<dbReference type="SMART" id="SM00015">
    <property type="entry name" value="IQ"/>
    <property type="match status" value="4"/>
</dbReference>
<keyword evidence="7" id="KW-1185">Reference proteome</keyword>
<feature type="region of interest" description="Disordered" evidence="5">
    <location>
        <begin position="395"/>
        <end position="429"/>
    </location>
</feature>
<dbReference type="PROSITE" id="PS51450">
    <property type="entry name" value="LRR"/>
    <property type="match status" value="1"/>
</dbReference>
<feature type="compositionally biased region" description="Pro residues" evidence="5">
    <location>
        <begin position="904"/>
        <end position="913"/>
    </location>
</feature>
<dbReference type="InterPro" id="IPR032675">
    <property type="entry name" value="LRR_dom_sf"/>
</dbReference>
<dbReference type="OrthoDB" id="120976at2759"/>
<dbReference type="InterPro" id="IPR027417">
    <property type="entry name" value="P-loop_NTPase"/>
</dbReference>
<gene>
    <name evidence="6" type="ORF">Ctob_000556</name>
</gene>
<dbReference type="GO" id="GO:0005829">
    <property type="term" value="C:cytosol"/>
    <property type="evidence" value="ECO:0007669"/>
    <property type="project" value="TreeGrafter"/>
</dbReference>
<dbReference type="PROSITE" id="PS50096">
    <property type="entry name" value="IQ"/>
    <property type="match status" value="4"/>
</dbReference>
<keyword evidence="2" id="KW-0433">Leucine-rich repeat</keyword>
<dbReference type="Pfam" id="PF00612">
    <property type="entry name" value="IQ"/>
    <property type="match status" value="3"/>
</dbReference>
<comment type="caution">
    <text evidence="6">The sequence shown here is derived from an EMBL/GenBank/DDBJ whole genome shotgun (WGS) entry which is preliminary data.</text>
</comment>
<sequence length="2112" mass="233496">MMKTIVNDESVWEKELGKIAKETYHSVAGLDADLDCVEFERWLNKGWLQEKASYLSKSDQSKATAPVTHKAAVSVAATMSTFLVVEPPLTGKPSNMRELALEKARRRTSGVTGKVSIEEEQYAAACALQRRARSHLFRKHAARTLSQDMTEGKAAIMIQSSFRSRKARQLVQQRRQRVVEHKAAVKVQTGWRVKMARREKQRRVQAKRRKQKKDKEKAAKTEMLLEKIARDSPGRDSPGQDSPHPAASASEPDGSSASQPDLREGRFQRRPSEKDAVGSFALVEDQLIVHLAEDAATELATVVLTTVLDDEIVAVVPTSGEYMYFPMRFDRLCHRSLPLKLGQDPMTFLGPLLESVRRGVEILERLEELHDEIRLKSKLVVQESASVLVLSPNVSARSSRSPPLGSSHLTRNSDSPVPMSSSPPLQHRISDNYSVPRVLRAQAKSRRSVKEKKPRIGPMTEYQAATYIQRLYRGRQARRLLVQQRNAVTMLQARIRSRAARRQMLSKAGMVAQRLRELNEELSARFLSELREGLTCTFAEKLLQTLIEKLQTHLHDQSTKHSYLEALRMRLTQDWESCGKECMQIEQFAVERQEALSKEEESLATMEKAHQAAATSTKRELARCDVAVHDARKLVEELESALAKLDGKVDLSNELDAQRAELRVQLGTAKAHEQETDVKMMTTRKHLVDIPLKNLDEQQKRVQQMSTDAQRKKQIGDRRKKALREKQIAYASQRRNIESKRYRIETEASQAIIDAIQINRVAEERFMERTLLEQLRGSGLHGLRRYSAGQHVALFDRSSGLWQDASVKAYASGRHMCVLDEDGSEQHLVLHPFNHAPCLLSGVDCKRVAENYHVQVREKHATIPDLVQAGQYREPFCVHIDVVQWGAWPATEKKTTIPASESPPKVPPRPESPPKMSTPKPKKIAFSTPRIRPWSAPPKKAPLEHGSAVPISPKTFDRFGNPCNVTWDGKPQATGTISTQAVDVPSFTVKDLSEVLHQSYQTRRDGEGLLEEPLIALICAPPSAGKSTLMSQLATLAAVRQHMVPIYVHGPLLHARLTNPDRKHIFATSWNWIDAYLRIELGQRSETYAMLRQAMMARRGLLLIDGIDEGGHDSARIRRHLIDVVAPQGHLVVVTSRPPKLETLWPKSCLRATVTSLSDEQQREIIKSRFAPGSARDALLQWRDSTGAFIQDNSQGGLPITANPLGLSLFMNLMEQRQEHSKCSLSPQRAEACSMPSTLTDLYEVVVDCAMTACTQKANIAPAVVDQIQLILQAAAFEAHAANKRELDEGSFMHASKLVVAHAPLQRAARLKRKAGLPLEVEEALGHIKDLVIRGQLPLLTLLRSEPFECLFSHVTFQEYLFVRGALWGFTFPARMEKPWTWGIRWANVLEFGRELFADNGDDSFSRRIYQSCAEEPQSRALNLETRLLSRAERQMLGASRAGPGATRDLHAALDSYHQSAKPDADRSVLLHATVMMARESVDINFRCNRLSLEDLSILCKGFLPGTLFTLNLSENDIGDLGVQVVVNALLAEGANACVLRSLMLRSCGMNNGEGMKSMALFVGQVSRLTLLDIRTNKLTDEGMLEIGNALLRNQTSVLADLRCEAFDLHDVKTLSLSPAALSNAVLVIFSGVLKCNSALRSVSIVDCKCNISTARALAQSLQYSCNKTLEVLDLTNVNLDDNGVSIISSALTTHPTIKVLRLDNCNFGEGGAGSLAENIRGKSSLVELSVANNHIHEVGVKHIVLAAISLTSLQVLRVDGNGPGTIGAGRIVGFSRRKGVIPASSHATALAHLIGGSLSLTKLDIRQVGLRDEDIQMLGETLVRTKRSMLGLLRCDAFDLGEVSIKELHLRGKAIGSRIAPLIGGVARINLNLIHIDLQSNQLGDNGAAWLAHGLVGSAVERLNMSHNFIRVEGMSAVASALKGNVSLTYLDLSSNEICGIAPDGSGKHSCAGLKALSDNIEHTALRTLNLSSNALSSAGAKALVPVVRNGKALRDLMLVDNNLTFFGLEPLSLLELVSQARHSDSLKMLELGSNHISGVTFRKINPRMVTSPFDHNLLEVSADRCRCHHCMSIDAAAKAKGIATEPASGPVGSLLDRCVWKPSGWHPRNA</sequence>
<feature type="compositionally biased region" description="Basic and acidic residues" evidence="5">
    <location>
        <begin position="261"/>
        <end position="272"/>
    </location>
</feature>
<dbReference type="PANTHER" id="PTHR24113">
    <property type="entry name" value="RAN GTPASE-ACTIVATING PROTEIN 1"/>
    <property type="match status" value="1"/>
</dbReference>
<dbReference type="Gene3D" id="3.40.50.300">
    <property type="entry name" value="P-loop containing nucleotide triphosphate hydrolases"/>
    <property type="match status" value="1"/>
</dbReference>
<protein>
    <submittedName>
        <fullName evidence="6">Protein nlrc3</fullName>
    </submittedName>
</protein>
<feature type="coiled-coil region" evidence="4">
    <location>
        <begin position="628"/>
        <end position="655"/>
    </location>
</feature>
<dbReference type="GO" id="GO:0006913">
    <property type="term" value="P:nucleocytoplasmic transport"/>
    <property type="evidence" value="ECO:0007669"/>
    <property type="project" value="TreeGrafter"/>
</dbReference>
<evidence type="ECO:0000256" key="4">
    <source>
        <dbReference type="SAM" id="Coils"/>
    </source>
</evidence>
<reference evidence="7" key="1">
    <citation type="journal article" date="2015" name="PLoS Genet.">
        <title>Genome Sequence and Transcriptome Analyses of Chrysochromulina tobin: Metabolic Tools for Enhanced Algal Fitness in the Prominent Order Prymnesiales (Haptophyceae).</title>
        <authorList>
            <person name="Hovde B.T."/>
            <person name="Deodato C.R."/>
            <person name="Hunsperger H.M."/>
            <person name="Ryken S.A."/>
            <person name="Yost W."/>
            <person name="Jha R.K."/>
            <person name="Patterson J."/>
            <person name="Monnat R.J. Jr."/>
            <person name="Barlow S.B."/>
            <person name="Starkenburg S.R."/>
            <person name="Cattolico R.A."/>
        </authorList>
    </citation>
    <scope>NUCLEOTIDE SEQUENCE</scope>
    <source>
        <strain evidence="7">CCMP291</strain>
    </source>
</reference>
<dbReference type="InterPro" id="IPR027038">
    <property type="entry name" value="RanGap"/>
</dbReference>
<dbReference type="SMART" id="SM00368">
    <property type="entry name" value="LRR_RI"/>
    <property type="match status" value="11"/>
</dbReference>
<dbReference type="GO" id="GO:0005096">
    <property type="term" value="F:GTPase activator activity"/>
    <property type="evidence" value="ECO:0007669"/>
    <property type="project" value="UniProtKB-KW"/>
</dbReference>
<dbReference type="PANTHER" id="PTHR24113:SF12">
    <property type="entry name" value="RAN GTPASE-ACTIVATING PROTEIN 1"/>
    <property type="match status" value="1"/>
</dbReference>
<dbReference type="Gene3D" id="3.80.10.10">
    <property type="entry name" value="Ribonuclease Inhibitor"/>
    <property type="match status" value="3"/>
</dbReference>
<feature type="region of interest" description="Disordered" evidence="5">
    <location>
        <begin position="190"/>
        <end position="272"/>
    </location>
</feature>
<dbReference type="Gene3D" id="1.20.5.190">
    <property type="match status" value="1"/>
</dbReference>
<evidence type="ECO:0000313" key="6">
    <source>
        <dbReference type="EMBL" id="KOO25255.1"/>
    </source>
</evidence>
<dbReference type="SUPFAM" id="SSF52047">
    <property type="entry name" value="RNI-like"/>
    <property type="match status" value="2"/>
</dbReference>
<accession>A0A0M0JFM6</accession>
<feature type="compositionally biased region" description="Basic residues" evidence="5">
    <location>
        <begin position="194"/>
        <end position="212"/>
    </location>
</feature>
<evidence type="ECO:0000256" key="3">
    <source>
        <dbReference type="ARBA" id="ARBA00022737"/>
    </source>
</evidence>
<dbReference type="InterPro" id="IPR000048">
    <property type="entry name" value="IQ_motif_EF-hand-BS"/>
</dbReference>
<dbReference type="GO" id="GO:0005634">
    <property type="term" value="C:nucleus"/>
    <property type="evidence" value="ECO:0007669"/>
    <property type="project" value="TreeGrafter"/>
</dbReference>
<dbReference type="Proteomes" id="UP000037460">
    <property type="component" value="Unassembled WGS sequence"/>
</dbReference>
<evidence type="ECO:0000256" key="5">
    <source>
        <dbReference type="SAM" id="MobiDB-lite"/>
    </source>
</evidence>
<dbReference type="GO" id="GO:0048471">
    <property type="term" value="C:perinuclear region of cytoplasm"/>
    <property type="evidence" value="ECO:0007669"/>
    <property type="project" value="TreeGrafter"/>
</dbReference>
<evidence type="ECO:0000256" key="1">
    <source>
        <dbReference type="ARBA" id="ARBA00022468"/>
    </source>
</evidence>
<feature type="compositionally biased region" description="Low complexity" evidence="5">
    <location>
        <begin position="413"/>
        <end position="424"/>
    </location>
</feature>
<feature type="region of interest" description="Disordered" evidence="5">
    <location>
        <begin position="893"/>
        <end position="945"/>
    </location>
</feature>
<keyword evidence="4" id="KW-0175">Coiled coil</keyword>
<evidence type="ECO:0000313" key="7">
    <source>
        <dbReference type="Proteomes" id="UP000037460"/>
    </source>
</evidence>
<dbReference type="SUPFAM" id="SSF52540">
    <property type="entry name" value="P-loop containing nucleoside triphosphate hydrolases"/>
    <property type="match status" value="1"/>
</dbReference>
<dbReference type="GO" id="GO:0031267">
    <property type="term" value="F:small GTPase binding"/>
    <property type="evidence" value="ECO:0007669"/>
    <property type="project" value="TreeGrafter"/>
</dbReference>
<organism evidence="6 7">
    <name type="scientific">Chrysochromulina tobinii</name>
    <dbReference type="NCBI Taxonomy" id="1460289"/>
    <lineage>
        <taxon>Eukaryota</taxon>
        <taxon>Haptista</taxon>
        <taxon>Haptophyta</taxon>
        <taxon>Prymnesiophyceae</taxon>
        <taxon>Prymnesiales</taxon>
        <taxon>Chrysochromulinaceae</taxon>
        <taxon>Chrysochromulina</taxon>
    </lineage>
</organism>
<feature type="compositionally biased region" description="Basic and acidic residues" evidence="5">
    <location>
        <begin position="213"/>
        <end position="234"/>
    </location>
</feature>
<dbReference type="Pfam" id="PF13516">
    <property type="entry name" value="LRR_6"/>
    <property type="match status" value="4"/>
</dbReference>
<proteinExistence type="predicted"/>
<keyword evidence="1" id="KW-0343">GTPase activation</keyword>
<name>A0A0M0JFM6_9EUKA</name>
<dbReference type="EMBL" id="JWZX01003001">
    <property type="protein sequence ID" value="KOO25255.1"/>
    <property type="molecule type" value="Genomic_DNA"/>
</dbReference>
<keyword evidence="3" id="KW-0677">Repeat</keyword>